<keyword evidence="12" id="KW-1185">Reference proteome</keyword>
<dbReference type="Proteomes" id="UP000077315">
    <property type="component" value="Unassembled WGS sequence"/>
</dbReference>
<evidence type="ECO:0000256" key="5">
    <source>
        <dbReference type="ARBA" id="ARBA00022824"/>
    </source>
</evidence>
<dbReference type="GO" id="GO:0018279">
    <property type="term" value="P:protein N-linked glycosylation via asparagine"/>
    <property type="evidence" value="ECO:0007669"/>
    <property type="project" value="TreeGrafter"/>
</dbReference>
<evidence type="ECO:0000256" key="7">
    <source>
        <dbReference type="ARBA" id="ARBA00022989"/>
    </source>
</evidence>
<gene>
    <name evidence="11" type="ORF">PHYBLDRAFT_145231</name>
</gene>
<dbReference type="PANTHER" id="PTHR48164:SF1">
    <property type="entry name" value="DOLICHYL-DIPHOSPHOOLIGOSACCHARIDE--PROTEIN GLYCOSYLTRANSFERASE SUBUNIT 4"/>
    <property type="match status" value="1"/>
</dbReference>
<dbReference type="SUPFAM" id="SSF103464">
    <property type="entry name" value="Oligosaccharyltransferase subunit ost4p"/>
    <property type="match status" value="1"/>
</dbReference>
<evidence type="ECO:0000256" key="9">
    <source>
        <dbReference type="SAM" id="MobiDB-lite"/>
    </source>
</evidence>
<dbReference type="InterPro" id="IPR018943">
    <property type="entry name" value="Oligosaccaryltransferase"/>
</dbReference>
<organism evidence="11 12">
    <name type="scientific">Phycomyces blakesleeanus (strain ATCC 8743b / DSM 1359 / FGSC 10004 / NBRC 33097 / NRRL 1555)</name>
    <dbReference type="NCBI Taxonomy" id="763407"/>
    <lineage>
        <taxon>Eukaryota</taxon>
        <taxon>Fungi</taxon>
        <taxon>Fungi incertae sedis</taxon>
        <taxon>Mucoromycota</taxon>
        <taxon>Mucoromycotina</taxon>
        <taxon>Mucoromycetes</taxon>
        <taxon>Mucorales</taxon>
        <taxon>Phycomycetaceae</taxon>
        <taxon>Phycomyces</taxon>
    </lineage>
</organism>
<evidence type="ECO:0000313" key="12">
    <source>
        <dbReference type="Proteomes" id="UP000077315"/>
    </source>
</evidence>
<dbReference type="InterPro" id="IPR036330">
    <property type="entry name" value="Ost4p_sf"/>
</dbReference>
<evidence type="ECO:0000256" key="2">
    <source>
        <dbReference type="ARBA" id="ARBA00007685"/>
    </source>
</evidence>
<evidence type="ECO:0000256" key="1">
    <source>
        <dbReference type="ARBA" id="ARBA00004643"/>
    </source>
</evidence>
<sequence>MTGCAYDSVGYPSRLQKMESKKKHKKETVGKPIHPHPSTLTTTLTGKPQINNYSFSQGTIKCRQLGAMLGLTGPIPDYKMITDNQLAFIANSLGVMTMLLIVVYHYVSINDVKRK</sequence>
<keyword evidence="8 10" id="KW-0472">Membrane</keyword>
<evidence type="ECO:0000256" key="6">
    <source>
        <dbReference type="ARBA" id="ARBA00022968"/>
    </source>
</evidence>
<evidence type="ECO:0000256" key="3">
    <source>
        <dbReference type="ARBA" id="ARBA00017662"/>
    </source>
</evidence>
<dbReference type="GO" id="GO:0008250">
    <property type="term" value="C:oligosaccharyltransferase complex"/>
    <property type="evidence" value="ECO:0007669"/>
    <property type="project" value="TreeGrafter"/>
</dbReference>
<keyword evidence="5" id="KW-0256">Endoplasmic reticulum</keyword>
<keyword evidence="7 10" id="KW-1133">Transmembrane helix</keyword>
<keyword evidence="4 10" id="KW-0812">Transmembrane</keyword>
<proteinExistence type="inferred from homology"/>
<dbReference type="GeneID" id="28992298"/>
<dbReference type="Pfam" id="PF10215">
    <property type="entry name" value="Ost4"/>
    <property type="match status" value="1"/>
</dbReference>
<comment type="similarity">
    <text evidence="2">Belongs to the OST4 family.</text>
</comment>
<dbReference type="InterPro" id="IPR051307">
    <property type="entry name" value="OST4"/>
</dbReference>
<dbReference type="AlphaFoldDB" id="A0A162U685"/>
<dbReference type="OrthoDB" id="2124077at2759"/>
<accession>A0A162U685</accession>
<dbReference type="VEuPathDB" id="FungiDB:PHYBLDRAFT_145231"/>
<dbReference type="RefSeq" id="XP_018291802.1">
    <property type="nucleotide sequence ID" value="XM_018431392.1"/>
</dbReference>
<evidence type="ECO:0000313" key="11">
    <source>
        <dbReference type="EMBL" id="OAD73762.1"/>
    </source>
</evidence>
<protein>
    <recommendedName>
        <fullName evidence="3">Dolichyl-diphosphooligosaccharide--protein glycosyltransferase subunit 4</fullName>
    </recommendedName>
</protein>
<evidence type="ECO:0000256" key="10">
    <source>
        <dbReference type="SAM" id="Phobius"/>
    </source>
</evidence>
<comment type="subcellular location">
    <subcellularLocation>
        <location evidence="1">Endoplasmic reticulum membrane</location>
        <topology evidence="1">Single-pass type III membrane protein</topology>
    </subcellularLocation>
</comment>
<dbReference type="EMBL" id="KV440980">
    <property type="protein sequence ID" value="OAD73762.1"/>
    <property type="molecule type" value="Genomic_DNA"/>
</dbReference>
<dbReference type="PANTHER" id="PTHR48164">
    <property type="entry name" value="DOLICHYL-DIPHOSPHOOLIGOSACCHARIDE--PROTEIN GLYCOSYLTRANSFERASE SUBUNIT 4"/>
    <property type="match status" value="1"/>
</dbReference>
<name>A0A162U685_PHYB8</name>
<evidence type="ECO:0000256" key="4">
    <source>
        <dbReference type="ARBA" id="ARBA00022692"/>
    </source>
</evidence>
<reference evidence="12" key="1">
    <citation type="submission" date="2015-06" db="EMBL/GenBank/DDBJ databases">
        <title>Expansion of signal transduction pathways in fungi by whole-genome duplication.</title>
        <authorList>
            <consortium name="DOE Joint Genome Institute"/>
            <person name="Corrochano L.M."/>
            <person name="Kuo A."/>
            <person name="Marcet-Houben M."/>
            <person name="Polaino S."/>
            <person name="Salamov A."/>
            <person name="Villalobos J.M."/>
            <person name="Alvarez M.I."/>
            <person name="Avalos J."/>
            <person name="Benito E.P."/>
            <person name="Benoit I."/>
            <person name="Burger G."/>
            <person name="Camino L.P."/>
            <person name="Canovas D."/>
            <person name="Cerda-Olmedo E."/>
            <person name="Cheng J.-F."/>
            <person name="Dominguez A."/>
            <person name="Elias M."/>
            <person name="Eslava A.P."/>
            <person name="Glaser F."/>
            <person name="Grimwood J."/>
            <person name="Gutierrez G."/>
            <person name="Heitman J."/>
            <person name="Henrissat B."/>
            <person name="Iturriaga E.A."/>
            <person name="Lang B.F."/>
            <person name="Lavin J.L."/>
            <person name="Lee S."/>
            <person name="Li W."/>
            <person name="Lindquist E."/>
            <person name="Lopez-Garcia S."/>
            <person name="Luque E.M."/>
            <person name="Marcos A.T."/>
            <person name="Martin J."/>
            <person name="McCluskey K."/>
            <person name="Medina H.R."/>
            <person name="Miralles-Duran A."/>
            <person name="Miyazaki A."/>
            <person name="Munoz-Torres E."/>
            <person name="Oguiza J.A."/>
            <person name="Ohm R."/>
            <person name="Olmedo M."/>
            <person name="Orejas M."/>
            <person name="Ortiz-Castellanos L."/>
            <person name="Pisabarro A.G."/>
            <person name="Rodriguez-Romero J."/>
            <person name="Ruiz-Herrera J."/>
            <person name="Ruiz-Vazquez R."/>
            <person name="Sanz C."/>
            <person name="Schackwitz W."/>
            <person name="Schmutz J."/>
            <person name="Shahriari M."/>
            <person name="Shelest E."/>
            <person name="Silva-Franco F."/>
            <person name="Soanes D."/>
            <person name="Syed K."/>
            <person name="Tagua V.G."/>
            <person name="Talbot N.J."/>
            <person name="Thon M."/>
            <person name="De vries R.P."/>
            <person name="Wiebenga A."/>
            <person name="Yadav J.S."/>
            <person name="Braun E.L."/>
            <person name="Baker S."/>
            <person name="Garre V."/>
            <person name="Horwitz B."/>
            <person name="Torres-Martinez S."/>
            <person name="Idnurm A."/>
            <person name="Herrera-Estrella A."/>
            <person name="Gabaldon T."/>
            <person name="Grigoriev I.V."/>
        </authorList>
    </citation>
    <scope>NUCLEOTIDE SEQUENCE [LARGE SCALE GENOMIC DNA]</scope>
    <source>
        <strain evidence="12">NRRL 1555(-)</strain>
    </source>
</reference>
<feature type="region of interest" description="Disordered" evidence="9">
    <location>
        <begin position="15"/>
        <end position="42"/>
    </location>
</feature>
<evidence type="ECO:0000256" key="8">
    <source>
        <dbReference type="ARBA" id="ARBA00023136"/>
    </source>
</evidence>
<feature type="transmembrane region" description="Helical" evidence="10">
    <location>
        <begin position="86"/>
        <end position="107"/>
    </location>
</feature>
<dbReference type="InParanoid" id="A0A162U685"/>
<keyword evidence="6" id="KW-0735">Signal-anchor</keyword>